<keyword evidence="3" id="KW-0349">Heme</keyword>
<dbReference type="InterPro" id="IPR058240">
    <property type="entry name" value="rSAM_sf"/>
</dbReference>
<dbReference type="Pfam" id="PF04055">
    <property type="entry name" value="Radical_SAM"/>
    <property type="match status" value="1"/>
</dbReference>
<dbReference type="SFLD" id="SFLDG01065">
    <property type="entry name" value="anaerobic_coproporphyrinogen-I"/>
    <property type="match status" value="1"/>
</dbReference>
<dbReference type="InterPro" id="IPR006638">
    <property type="entry name" value="Elp3/MiaA/NifB-like_rSAM"/>
</dbReference>
<reference evidence="13 14" key="1">
    <citation type="journal article" date="2023" name="Commun. Biol.">
        <title>Genome analysis of Parmales, the sister group of diatoms, reveals the evolutionary specialization of diatoms from phago-mixotrophs to photoautotrophs.</title>
        <authorList>
            <person name="Ban H."/>
            <person name="Sato S."/>
            <person name="Yoshikawa S."/>
            <person name="Yamada K."/>
            <person name="Nakamura Y."/>
            <person name="Ichinomiya M."/>
            <person name="Sato N."/>
            <person name="Blanc-Mathieu R."/>
            <person name="Endo H."/>
            <person name="Kuwata A."/>
            <person name="Ogata H."/>
        </authorList>
    </citation>
    <scope>NUCLEOTIDE SEQUENCE [LARGE SCALE GENOMIC DNA]</scope>
</reference>
<comment type="similarity">
    <text evidence="1">Belongs to the anaerobic coproporphyrinogen-III oxidase family. HemW subfamily.</text>
</comment>
<evidence type="ECO:0000256" key="8">
    <source>
        <dbReference type="ARBA" id="ARBA00023186"/>
    </source>
</evidence>
<dbReference type="SMART" id="SM00729">
    <property type="entry name" value="Elp3"/>
    <property type="match status" value="1"/>
</dbReference>
<dbReference type="CDD" id="cd01335">
    <property type="entry name" value="Radical_SAM"/>
    <property type="match status" value="1"/>
</dbReference>
<dbReference type="PROSITE" id="PS51918">
    <property type="entry name" value="RADICAL_SAM"/>
    <property type="match status" value="1"/>
</dbReference>
<sequence length="429" mass="44925">MVPLARAPAPLGYYVHIPFCVRRCRYCSFAVVPVGPNPKVLSSHAAEYVAKLAEEMACTAANLRSLQPDPPPPLESVYLGGGTPSLLPPALVASLLSSLRKHHALSPSCEVTIELDPGTFTPASLRQLCAAGVTRASLGAQSFHDEELRGAGRSHDAAAVRAAAAALQSAHEAGLLRSWSMDLLSGLPGQTPGSLEESLDAALGFGPPHVSCYDLQLEPGTPFGSRFSPPPGSPGDAETPDAKGLLPPLPPPQLAADLYRLAAARLRAGGYEHYEVSSYALPGHRSKHNGNYWRFGGEWLAAGAGAADCVAGRRGTRPGDLKGYYEYVVGLKAGGAAVWEGGEEEGGRELLETLAMTSLRRAEGLDLGLVEREFGGGCAAAIRGAAEFFVGVGVCEIGGSVLRLTDPDGFLFSNQVLSEIFLAIEGEFD</sequence>
<gene>
    <name evidence="13" type="ORF">TeGR_g13423</name>
</gene>
<keyword evidence="6" id="KW-0408">Iron</keyword>
<protein>
    <recommendedName>
        <fullName evidence="2">Radical S-adenosyl methionine domain-containing protein 1, mitochondrial</fullName>
    </recommendedName>
    <alternativeName>
        <fullName evidence="9">Putative heme chaperone</fullName>
    </alternativeName>
</protein>
<keyword evidence="4" id="KW-0949">S-adenosyl-L-methionine</keyword>
<keyword evidence="7" id="KW-0411">Iron-sulfur</keyword>
<evidence type="ECO:0000259" key="12">
    <source>
        <dbReference type="PROSITE" id="PS51918"/>
    </source>
</evidence>
<evidence type="ECO:0000256" key="9">
    <source>
        <dbReference type="ARBA" id="ARBA00033094"/>
    </source>
</evidence>
<evidence type="ECO:0000256" key="4">
    <source>
        <dbReference type="ARBA" id="ARBA00022691"/>
    </source>
</evidence>
<dbReference type="InterPro" id="IPR007197">
    <property type="entry name" value="rSAM"/>
</dbReference>
<evidence type="ECO:0000256" key="2">
    <source>
        <dbReference type="ARBA" id="ARBA00014678"/>
    </source>
</evidence>
<dbReference type="InterPro" id="IPR004559">
    <property type="entry name" value="HemW-like"/>
</dbReference>
<dbReference type="Gene3D" id="3.20.20.70">
    <property type="entry name" value="Aldolase class I"/>
    <property type="match status" value="1"/>
</dbReference>
<evidence type="ECO:0000256" key="1">
    <source>
        <dbReference type="ARBA" id="ARBA00006100"/>
    </source>
</evidence>
<dbReference type="InterPro" id="IPR034505">
    <property type="entry name" value="Coproporphyrinogen-III_oxidase"/>
</dbReference>
<dbReference type="EMBL" id="BRYB01002005">
    <property type="protein sequence ID" value="GMI37988.1"/>
    <property type="molecule type" value="Genomic_DNA"/>
</dbReference>
<evidence type="ECO:0000256" key="11">
    <source>
        <dbReference type="SAM" id="MobiDB-lite"/>
    </source>
</evidence>
<proteinExistence type="inferred from homology"/>
<dbReference type="SUPFAM" id="SSF102114">
    <property type="entry name" value="Radical SAM enzymes"/>
    <property type="match status" value="1"/>
</dbReference>
<evidence type="ECO:0000313" key="14">
    <source>
        <dbReference type="Proteomes" id="UP001165060"/>
    </source>
</evidence>
<dbReference type="SFLD" id="SFLDF00562">
    <property type="entry name" value="HemN-like__clustered_with_heat"/>
    <property type="match status" value="1"/>
</dbReference>
<organism evidence="13 14">
    <name type="scientific">Tetraparma gracilis</name>
    <dbReference type="NCBI Taxonomy" id="2962635"/>
    <lineage>
        <taxon>Eukaryota</taxon>
        <taxon>Sar</taxon>
        <taxon>Stramenopiles</taxon>
        <taxon>Ochrophyta</taxon>
        <taxon>Bolidophyceae</taxon>
        <taxon>Parmales</taxon>
        <taxon>Triparmaceae</taxon>
        <taxon>Tetraparma</taxon>
    </lineage>
</organism>
<comment type="function">
    <text evidence="10">May be a heme chaperone, appears to bind heme. Homologous bacterial proteins do not have oxygen-independent coproporphyrinogen-III oxidase activity. Binds 1 [4Fe-4S] cluster. The cluster is coordinated with 3 cysteines and an exchangeable S-adenosyl-L-methionine.</text>
</comment>
<evidence type="ECO:0000256" key="6">
    <source>
        <dbReference type="ARBA" id="ARBA00023004"/>
    </source>
</evidence>
<keyword evidence="5" id="KW-0479">Metal-binding</keyword>
<keyword evidence="14" id="KW-1185">Reference proteome</keyword>
<dbReference type="PANTHER" id="PTHR13932">
    <property type="entry name" value="COPROPORPHYRINIGEN III OXIDASE"/>
    <property type="match status" value="1"/>
</dbReference>
<accession>A0ABQ6N233</accession>
<dbReference type="NCBIfam" id="TIGR00539">
    <property type="entry name" value="hemN_rel"/>
    <property type="match status" value="1"/>
</dbReference>
<feature type="domain" description="Radical SAM core" evidence="12">
    <location>
        <begin position="5"/>
        <end position="272"/>
    </location>
</feature>
<evidence type="ECO:0000256" key="5">
    <source>
        <dbReference type="ARBA" id="ARBA00022723"/>
    </source>
</evidence>
<comment type="caution">
    <text evidence="13">The sequence shown here is derived from an EMBL/GenBank/DDBJ whole genome shotgun (WGS) entry which is preliminary data.</text>
</comment>
<keyword evidence="8" id="KW-0143">Chaperone</keyword>
<evidence type="ECO:0000256" key="7">
    <source>
        <dbReference type="ARBA" id="ARBA00023014"/>
    </source>
</evidence>
<evidence type="ECO:0000313" key="13">
    <source>
        <dbReference type="EMBL" id="GMI37988.1"/>
    </source>
</evidence>
<evidence type="ECO:0000256" key="3">
    <source>
        <dbReference type="ARBA" id="ARBA00022617"/>
    </source>
</evidence>
<evidence type="ECO:0000256" key="10">
    <source>
        <dbReference type="ARBA" id="ARBA00045130"/>
    </source>
</evidence>
<dbReference type="PANTHER" id="PTHR13932:SF5">
    <property type="entry name" value="RADICAL S-ADENOSYL METHIONINE DOMAIN-CONTAINING PROTEIN 1, MITOCHONDRIAL"/>
    <property type="match status" value="1"/>
</dbReference>
<dbReference type="InterPro" id="IPR013785">
    <property type="entry name" value="Aldolase_TIM"/>
</dbReference>
<dbReference type="SFLD" id="SFLDS00029">
    <property type="entry name" value="Radical_SAM"/>
    <property type="match status" value="1"/>
</dbReference>
<dbReference type="Proteomes" id="UP001165060">
    <property type="component" value="Unassembled WGS sequence"/>
</dbReference>
<name>A0ABQ6N233_9STRA</name>
<feature type="region of interest" description="Disordered" evidence="11">
    <location>
        <begin position="221"/>
        <end position="246"/>
    </location>
</feature>